<gene>
    <name evidence="2" type="primary">Slc16a11</name>
    <name evidence="2" type="ORF">BOMGAR_R15816</name>
</gene>
<organism evidence="2 3">
    <name type="scientific">Bombycilla garrulus</name>
    <name type="common">Bohemian waxwing</name>
    <name type="synonym">Lanius garrulus</name>
    <dbReference type="NCBI Taxonomy" id="125297"/>
    <lineage>
        <taxon>Eukaryota</taxon>
        <taxon>Metazoa</taxon>
        <taxon>Chordata</taxon>
        <taxon>Craniata</taxon>
        <taxon>Vertebrata</taxon>
        <taxon>Euteleostomi</taxon>
        <taxon>Archelosauria</taxon>
        <taxon>Archosauria</taxon>
        <taxon>Dinosauria</taxon>
        <taxon>Saurischia</taxon>
        <taxon>Theropoda</taxon>
        <taxon>Coelurosauria</taxon>
        <taxon>Aves</taxon>
        <taxon>Neognathae</taxon>
        <taxon>Neoaves</taxon>
        <taxon>Telluraves</taxon>
        <taxon>Australaves</taxon>
        <taxon>Passeriformes</taxon>
        <taxon>Bombycillidae</taxon>
        <taxon>Bombycilla</taxon>
    </lineage>
</organism>
<accession>A0A7L1MTB1</accession>
<dbReference type="InterPro" id="IPR050327">
    <property type="entry name" value="Proton-linked_MCT"/>
</dbReference>
<dbReference type="GO" id="GO:0016020">
    <property type="term" value="C:membrane"/>
    <property type="evidence" value="ECO:0007669"/>
    <property type="project" value="UniProtKB-SubCell"/>
</dbReference>
<proteinExistence type="predicted"/>
<feature type="non-terminal residue" evidence="2">
    <location>
        <position position="1"/>
    </location>
</feature>
<dbReference type="GO" id="GO:0008028">
    <property type="term" value="F:monocarboxylic acid transmembrane transporter activity"/>
    <property type="evidence" value="ECO:0007669"/>
    <property type="project" value="TreeGrafter"/>
</dbReference>
<reference evidence="2 3" key="1">
    <citation type="submission" date="2019-09" db="EMBL/GenBank/DDBJ databases">
        <title>Bird 10,000 Genomes (B10K) Project - Family phase.</title>
        <authorList>
            <person name="Zhang G."/>
        </authorList>
    </citation>
    <scope>NUCLEOTIDE SEQUENCE [LARGE SCALE GENOMIC DNA]</scope>
    <source>
        <strain evidence="2">B10K-DU-002-23</strain>
        <tissue evidence="2">Muscle</tissue>
    </source>
</reference>
<comment type="subcellular location">
    <subcellularLocation>
        <location evidence="1">Membrane</location>
        <topology evidence="1">Multi-pass membrane protein</topology>
    </subcellularLocation>
</comment>
<evidence type="ECO:0000256" key="1">
    <source>
        <dbReference type="ARBA" id="ARBA00004141"/>
    </source>
</evidence>
<protein>
    <submittedName>
        <fullName evidence="2">MOT11 protein</fullName>
    </submittedName>
</protein>
<keyword evidence="3" id="KW-1185">Reference proteome</keyword>
<dbReference type="InterPro" id="IPR036259">
    <property type="entry name" value="MFS_trans_sf"/>
</dbReference>
<dbReference type="Proteomes" id="UP000532545">
    <property type="component" value="Unassembled WGS sequence"/>
</dbReference>
<dbReference type="EMBL" id="VXBU01025866">
    <property type="protein sequence ID" value="NXN90711.1"/>
    <property type="molecule type" value="Genomic_DNA"/>
</dbReference>
<dbReference type="PANTHER" id="PTHR11360:SF19">
    <property type="entry name" value="MONOCARBOXYLATE TRANSPORTER 13"/>
    <property type="match status" value="1"/>
</dbReference>
<dbReference type="PANTHER" id="PTHR11360">
    <property type="entry name" value="MONOCARBOXYLATE TRANSPORTER"/>
    <property type="match status" value="1"/>
</dbReference>
<evidence type="ECO:0000313" key="2">
    <source>
        <dbReference type="EMBL" id="NXN90711.1"/>
    </source>
</evidence>
<name>A0A7L1MTB1_BOMGA</name>
<comment type="caution">
    <text evidence="2">The sequence shown here is derived from an EMBL/GenBank/DDBJ whole genome shotgun (WGS) entry which is preliminary data.</text>
</comment>
<dbReference type="SUPFAM" id="SSF103473">
    <property type="entry name" value="MFS general substrate transporter"/>
    <property type="match status" value="1"/>
</dbReference>
<dbReference type="AlphaFoldDB" id="A0A7L1MTB1"/>
<feature type="non-terminal residue" evidence="2">
    <location>
        <position position="62"/>
    </location>
</feature>
<sequence>LAVSGAAVSGPALAPLLPLALDSFGWRGALLLLAGVSLHLVATGALLRPPPQGTPGEREEPD</sequence>
<evidence type="ECO:0000313" key="3">
    <source>
        <dbReference type="Proteomes" id="UP000532545"/>
    </source>
</evidence>